<dbReference type="Proteomes" id="UP001597511">
    <property type="component" value="Unassembled WGS sequence"/>
</dbReference>
<evidence type="ECO:0000313" key="6">
    <source>
        <dbReference type="Proteomes" id="UP001597511"/>
    </source>
</evidence>
<dbReference type="InterPro" id="IPR005650">
    <property type="entry name" value="BlaI_family"/>
</dbReference>
<dbReference type="RefSeq" id="WP_386095033.1">
    <property type="nucleotide sequence ID" value="NZ_JBHUOZ010000001.1"/>
</dbReference>
<keyword evidence="4" id="KW-0804">Transcription</keyword>
<keyword evidence="3" id="KW-0238">DNA-binding</keyword>
<evidence type="ECO:0000256" key="4">
    <source>
        <dbReference type="ARBA" id="ARBA00023163"/>
    </source>
</evidence>
<keyword evidence="2" id="KW-0805">Transcription regulation</keyword>
<reference evidence="6" key="1">
    <citation type="journal article" date="2019" name="Int. J. Syst. Evol. Microbiol.">
        <title>The Global Catalogue of Microorganisms (GCM) 10K type strain sequencing project: providing services to taxonomists for standard genome sequencing and annotation.</title>
        <authorList>
            <consortium name="The Broad Institute Genomics Platform"/>
            <consortium name="The Broad Institute Genome Sequencing Center for Infectious Disease"/>
            <person name="Wu L."/>
            <person name="Ma J."/>
        </authorList>
    </citation>
    <scope>NUCLEOTIDE SEQUENCE [LARGE SCALE GENOMIC DNA]</scope>
    <source>
        <strain evidence="6">KCTC 23299</strain>
    </source>
</reference>
<dbReference type="EMBL" id="JBHUOZ010000001">
    <property type="protein sequence ID" value="MFD2918640.1"/>
    <property type="molecule type" value="Genomic_DNA"/>
</dbReference>
<comment type="caution">
    <text evidence="5">The sequence shown here is derived from an EMBL/GenBank/DDBJ whole genome shotgun (WGS) entry which is preliminary data.</text>
</comment>
<dbReference type="Pfam" id="PF03965">
    <property type="entry name" value="Penicillinase_R"/>
    <property type="match status" value="1"/>
</dbReference>
<dbReference type="Gene3D" id="1.10.10.10">
    <property type="entry name" value="Winged helix-like DNA-binding domain superfamily/Winged helix DNA-binding domain"/>
    <property type="match status" value="1"/>
</dbReference>
<protein>
    <submittedName>
        <fullName evidence="5">BlaI/MecI/CopY family transcriptional regulator</fullName>
    </submittedName>
</protein>
<evidence type="ECO:0000256" key="1">
    <source>
        <dbReference type="ARBA" id="ARBA00011046"/>
    </source>
</evidence>
<dbReference type="PIRSF" id="PIRSF019455">
    <property type="entry name" value="CopR_AtkY"/>
    <property type="match status" value="1"/>
</dbReference>
<accession>A0ABW6A2E5</accession>
<gene>
    <name evidence="5" type="ORF">ACFS6H_02890</name>
</gene>
<evidence type="ECO:0000313" key="5">
    <source>
        <dbReference type="EMBL" id="MFD2918640.1"/>
    </source>
</evidence>
<dbReference type="SUPFAM" id="SSF46785">
    <property type="entry name" value="Winged helix' DNA-binding domain"/>
    <property type="match status" value="1"/>
</dbReference>
<proteinExistence type="inferred from homology"/>
<dbReference type="InterPro" id="IPR036388">
    <property type="entry name" value="WH-like_DNA-bd_sf"/>
</dbReference>
<organism evidence="5 6">
    <name type="scientific">Terrimonas rubra</name>
    <dbReference type="NCBI Taxonomy" id="1035890"/>
    <lineage>
        <taxon>Bacteria</taxon>
        <taxon>Pseudomonadati</taxon>
        <taxon>Bacteroidota</taxon>
        <taxon>Chitinophagia</taxon>
        <taxon>Chitinophagales</taxon>
        <taxon>Chitinophagaceae</taxon>
        <taxon>Terrimonas</taxon>
    </lineage>
</organism>
<keyword evidence="6" id="KW-1185">Reference proteome</keyword>
<name>A0ABW6A2E5_9BACT</name>
<comment type="similarity">
    <text evidence="1">Belongs to the BlaI transcriptional regulatory family.</text>
</comment>
<dbReference type="Gene3D" id="1.10.4040.10">
    <property type="entry name" value="Penicillinase repressor domain"/>
    <property type="match status" value="1"/>
</dbReference>
<evidence type="ECO:0000256" key="2">
    <source>
        <dbReference type="ARBA" id="ARBA00023015"/>
    </source>
</evidence>
<dbReference type="InterPro" id="IPR036390">
    <property type="entry name" value="WH_DNA-bd_sf"/>
</dbReference>
<evidence type="ECO:0000256" key="3">
    <source>
        <dbReference type="ARBA" id="ARBA00023125"/>
    </source>
</evidence>
<sequence>MEKLSASEEEAMIAIWKTGPGFVKDFLQAMENTEIPYTTLASVVKNLEKKGYVKSEKFANAYRYSPIIKQADYRKRYMKGVVSNFFQSSYKELVTYFARDKKISAEELKDIIKLIEKEK</sequence>